<accession>A0A0L0WCP0</accession>
<comment type="caution">
    <text evidence="2">The sequence shown here is derived from an EMBL/GenBank/DDBJ whole genome shotgun (WGS) entry which is preliminary data.</text>
</comment>
<dbReference type="Proteomes" id="UP000037267">
    <property type="component" value="Unassembled WGS sequence"/>
</dbReference>
<sequence length="229" mass="27146">MNRYSEIKEKNKREILLLKGLPCIWGKCTFCDYIDDNSSREDEINKINFEEIKKVTGKYKVLEVINSGSCFEMPKDTLNKIKEKIKEKGITKLFLESHWAYRYKLDEMREFFGIPIIFKTGIETFDNYFRNKVLNKNAKFETYEDVLKYFDSPCIMVGIKGQTKDMIKKDMDIIINKFSHATVNVFVENSTELKRDEELIKWFEKEYAFLEDLEHIEVLLNNTDFGVGD</sequence>
<dbReference type="GO" id="GO:0051536">
    <property type="term" value="F:iron-sulfur cluster binding"/>
    <property type="evidence" value="ECO:0007669"/>
    <property type="project" value="InterPro"/>
</dbReference>
<gene>
    <name evidence="2" type="ORF">CLPU_3c00110</name>
</gene>
<dbReference type="InterPro" id="IPR006638">
    <property type="entry name" value="Elp3/MiaA/NifB-like_rSAM"/>
</dbReference>
<dbReference type="AlphaFoldDB" id="A0A0L0WCP0"/>
<dbReference type="GO" id="GO:0003824">
    <property type="term" value="F:catalytic activity"/>
    <property type="evidence" value="ECO:0007669"/>
    <property type="project" value="InterPro"/>
</dbReference>
<name>A0A0L0WCP0_GOTPU</name>
<evidence type="ECO:0000313" key="2">
    <source>
        <dbReference type="EMBL" id="KNF09233.1"/>
    </source>
</evidence>
<dbReference type="EMBL" id="LGSS01000003">
    <property type="protein sequence ID" value="KNF09233.1"/>
    <property type="molecule type" value="Genomic_DNA"/>
</dbReference>
<dbReference type="InterPro" id="IPR058240">
    <property type="entry name" value="rSAM_sf"/>
</dbReference>
<proteinExistence type="predicted"/>
<dbReference type="RefSeq" id="WP_050354240.1">
    <property type="nucleotide sequence ID" value="NZ_LGSS01000003.1"/>
</dbReference>
<protein>
    <recommendedName>
        <fullName evidence="1">Elp3/MiaA/NifB-like radical SAM core domain-containing protein</fullName>
    </recommendedName>
</protein>
<dbReference type="OrthoDB" id="5321814at2"/>
<feature type="domain" description="Elp3/MiaA/NifB-like radical SAM core" evidence="1">
    <location>
        <begin position="13"/>
        <end position="211"/>
    </location>
</feature>
<evidence type="ECO:0000259" key="1">
    <source>
        <dbReference type="SMART" id="SM00729"/>
    </source>
</evidence>
<evidence type="ECO:0000313" key="3">
    <source>
        <dbReference type="Proteomes" id="UP000037267"/>
    </source>
</evidence>
<dbReference type="SUPFAM" id="SSF102114">
    <property type="entry name" value="Radical SAM enzymes"/>
    <property type="match status" value="1"/>
</dbReference>
<keyword evidence="3" id="KW-1185">Reference proteome</keyword>
<reference evidence="3" key="1">
    <citation type="submission" date="2015-07" db="EMBL/GenBank/DDBJ databases">
        <title>Draft genome sequence of the purine-degrading Gottschalkia purinilyticum DSM 1384 (formerly Clostridium purinilyticum).</title>
        <authorList>
            <person name="Poehlein A."/>
            <person name="Schiel-Bengelsdorf B."/>
            <person name="Bengelsdorf F.R."/>
            <person name="Daniel R."/>
            <person name="Duerre P."/>
        </authorList>
    </citation>
    <scope>NUCLEOTIDE SEQUENCE [LARGE SCALE GENOMIC DNA]</scope>
    <source>
        <strain evidence="3">DSM 1384</strain>
    </source>
</reference>
<organism evidence="2 3">
    <name type="scientific">Gottschalkia purinilytica</name>
    <name type="common">Clostridium purinilyticum</name>
    <dbReference type="NCBI Taxonomy" id="1503"/>
    <lineage>
        <taxon>Bacteria</taxon>
        <taxon>Bacillati</taxon>
        <taxon>Bacillota</taxon>
        <taxon>Tissierellia</taxon>
        <taxon>Tissierellales</taxon>
        <taxon>Gottschalkiaceae</taxon>
        <taxon>Gottschalkia</taxon>
    </lineage>
</organism>
<dbReference type="STRING" id="1503.CLPU_3c00110"/>
<dbReference type="SMART" id="SM00729">
    <property type="entry name" value="Elp3"/>
    <property type="match status" value="1"/>
</dbReference>
<dbReference type="PATRIC" id="fig|1503.3.peg.1871"/>